<feature type="compositionally biased region" description="Basic and acidic residues" evidence="3">
    <location>
        <begin position="83"/>
        <end position="112"/>
    </location>
</feature>
<protein>
    <submittedName>
        <fullName evidence="5">Uncharacterized protein</fullName>
    </submittedName>
</protein>
<evidence type="ECO:0000256" key="1">
    <source>
        <dbReference type="ARBA" id="ARBA00022679"/>
    </source>
</evidence>
<keyword evidence="4" id="KW-0472">Membrane</keyword>
<evidence type="ECO:0000313" key="6">
    <source>
        <dbReference type="Proteomes" id="UP000749559"/>
    </source>
</evidence>
<dbReference type="Proteomes" id="UP000749559">
    <property type="component" value="Unassembled WGS sequence"/>
</dbReference>
<dbReference type="PANTHER" id="PTHR10605:SF65">
    <property type="entry name" value="GH20068P"/>
    <property type="match status" value="1"/>
</dbReference>
<dbReference type="Gene3D" id="3.40.50.300">
    <property type="entry name" value="P-loop containing nucleotide triphosphate hydrolases"/>
    <property type="match status" value="1"/>
</dbReference>
<dbReference type="EMBL" id="CAIIXF020000005">
    <property type="protein sequence ID" value="CAH1784823.1"/>
    <property type="molecule type" value="Genomic_DNA"/>
</dbReference>
<dbReference type="AlphaFoldDB" id="A0A8J1T5H0"/>
<accession>A0A8J1T5H0</accession>
<feature type="transmembrane region" description="Helical" evidence="4">
    <location>
        <begin position="12"/>
        <end position="31"/>
    </location>
</feature>
<dbReference type="InterPro" id="IPR037359">
    <property type="entry name" value="NST/OST"/>
</dbReference>
<organism evidence="5 6">
    <name type="scientific">Owenia fusiformis</name>
    <name type="common">Polychaete worm</name>
    <dbReference type="NCBI Taxonomy" id="6347"/>
    <lineage>
        <taxon>Eukaryota</taxon>
        <taxon>Metazoa</taxon>
        <taxon>Spiralia</taxon>
        <taxon>Lophotrochozoa</taxon>
        <taxon>Annelida</taxon>
        <taxon>Polychaeta</taxon>
        <taxon>Sedentaria</taxon>
        <taxon>Canalipalpata</taxon>
        <taxon>Sabellida</taxon>
        <taxon>Oweniida</taxon>
        <taxon>Oweniidae</taxon>
        <taxon>Owenia</taxon>
    </lineage>
</organism>
<dbReference type="InterPro" id="IPR027417">
    <property type="entry name" value="P-loop_NTPase"/>
</dbReference>
<feature type="region of interest" description="Disordered" evidence="3">
    <location>
        <begin position="56"/>
        <end position="145"/>
    </location>
</feature>
<evidence type="ECO:0000256" key="4">
    <source>
        <dbReference type="SAM" id="Phobius"/>
    </source>
</evidence>
<dbReference type="SUPFAM" id="SSF52540">
    <property type="entry name" value="P-loop containing nucleoside triphosphate hydrolases"/>
    <property type="match status" value="1"/>
</dbReference>
<keyword evidence="6" id="KW-1185">Reference proteome</keyword>
<keyword evidence="4" id="KW-0812">Transmembrane</keyword>
<gene>
    <name evidence="5" type="ORF">OFUS_LOCUS10955</name>
</gene>
<dbReference type="PANTHER" id="PTHR10605">
    <property type="entry name" value="HEPARAN SULFATE SULFOTRANSFERASE"/>
    <property type="match status" value="1"/>
</dbReference>
<dbReference type="InterPro" id="IPR000863">
    <property type="entry name" value="Sulfotransferase_dom"/>
</dbReference>
<dbReference type="OrthoDB" id="411451at2759"/>
<sequence length="422" mass="48688">MMRIAGLTPMRTYTRTYVFVVLLITTCYLMSMKTQQQSKETKPLHTSDSHVVQMKDKVQPHSRDIQRLNNQRGHSRITIMENKNIKVKELNNEAGEHDSDAKLKDTDIKETNNRVSDSPAPSKPEKDEAEESKNPPGGLDTDKQQIDDTTEISNAATSNADQIKPEVVPDAMIAGIKKCGTGTVTSFLSNHPNLTLTHHEEYFISPKQIPVWYEDWRIANFSTFTPHDHVLINRCTMCFQSLRAVEKAWTLNPKLKLIFMTRDPTERIMSDYTQYNTRAIKKQNSTLPPVEESDRILDKDGEVDENSGLITTSSYIKHIKKWLQVFPIEQMYFADHNLFTSQPWTELQNLEKFLKLPAYFEKSQFVPSESKSFYCFKNWCPAKGKGRDHVETSQDVLIKLRTYFKPLNEALFQLLGKKMDWA</sequence>
<evidence type="ECO:0000256" key="2">
    <source>
        <dbReference type="ARBA" id="ARBA00023180"/>
    </source>
</evidence>
<keyword evidence="2" id="KW-0325">Glycoprotein</keyword>
<keyword evidence="1" id="KW-0808">Transferase</keyword>
<proteinExistence type="predicted"/>
<keyword evidence="4" id="KW-1133">Transmembrane helix</keyword>
<reference evidence="5" key="1">
    <citation type="submission" date="2022-03" db="EMBL/GenBank/DDBJ databases">
        <authorList>
            <person name="Martin C."/>
        </authorList>
    </citation>
    <scope>NUCLEOTIDE SEQUENCE</scope>
</reference>
<feature type="compositionally biased region" description="Basic and acidic residues" evidence="3">
    <location>
        <begin position="56"/>
        <end position="66"/>
    </location>
</feature>
<dbReference type="GO" id="GO:0008467">
    <property type="term" value="F:[heparan sulfate]-glucosamine 3-sulfotransferase activity"/>
    <property type="evidence" value="ECO:0007669"/>
    <property type="project" value="TreeGrafter"/>
</dbReference>
<comment type="caution">
    <text evidence="5">The sequence shown here is derived from an EMBL/GenBank/DDBJ whole genome shotgun (WGS) entry which is preliminary data.</text>
</comment>
<dbReference type="Pfam" id="PF00685">
    <property type="entry name" value="Sulfotransfer_1"/>
    <property type="match status" value="1"/>
</dbReference>
<evidence type="ECO:0000313" key="5">
    <source>
        <dbReference type="EMBL" id="CAH1784823.1"/>
    </source>
</evidence>
<name>A0A8J1T5H0_OWEFU</name>
<evidence type="ECO:0000256" key="3">
    <source>
        <dbReference type="SAM" id="MobiDB-lite"/>
    </source>
</evidence>